<dbReference type="InterPro" id="IPR018247">
    <property type="entry name" value="EF_Hand_1_Ca_BS"/>
</dbReference>
<evidence type="ECO:0000256" key="1">
    <source>
        <dbReference type="SAM" id="MobiDB-lite"/>
    </source>
</evidence>
<dbReference type="Pfam" id="PF13499">
    <property type="entry name" value="EF-hand_7"/>
    <property type="match status" value="1"/>
</dbReference>
<dbReference type="SMART" id="SM00054">
    <property type="entry name" value="EFh"/>
    <property type="match status" value="3"/>
</dbReference>
<gene>
    <name evidence="3" type="ORF">HY834_11340</name>
</gene>
<feature type="compositionally biased region" description="Gly residues" evidence="1">
    <location>
        <begin position="1"/>
        <end position="10"/>
    </location>
</feature>
<sequence length="243" mass="24278">MSISGVGGGASMMRSFQPPSFNSLDSDSSGAITLEELKSNAPDGASDSKSAARAEKLFKAMDADGSGSVSSDEKDAFDAKVRDQQQGMQFMTQLMAGGMQPPSNDDIFAATDKDGSGSVSLDEFSQGDAAEKLSTDQLSKLFSIVDSDSDGAISKTESAAFLDTLKTATEGQMGPPPSGGPGGPGGAGGPPPGGPPPGDAAEGGDDEASSAIDLLTAATTAYASTQKSTDLLSALSAIFDEAA</sequence>
<evidence type="ECO:0000313" key="4">
    <source>
        <dbReference type="Proteomes" id="UP000782610"/>
    </source>
</evidence>
<feature type="region of interest" description="Disordered" evidence="1">
    <location>
        <begin position="33"/>
        <end position="52"/>
    </location>
</feature>
<dbReference type="CDD" id="cd00051">
    <property type="entry name" value="EFh"/>
    <property type="match status" value="1"/>
</dbReference>
<dbReference type="Pfam" id="PF13202">
    <property type="entry name" value="EF-hand_5"/>
    <property type="match status" value="2"/>
</dbReference>
<protein>
    <submittedName>
        <fullName evidence="3">EF-hand domain-containing protein</fullName>
    </submittedName>
</protein>
<dbReference type="GO" id="GO:0005509">
    <property type="term" value="F:calcium ion binding"/>
    <property type="evidence" value="ECO:0007669"/>
    <property type="project" value="InterPro"/>
</dbReference>
<feature type="region of interest" description="Disordered" evidence="1">
    <location>
        <begin position="1"/>
        <end position="28"/>
    </location>
</feature>
<feature type="domain" description="EF-hand" evidence="2">
    <location>
        <begin position="49"/>
        <end position="83"/>
    </location>
</feature>
<reference evidence="3" key="1">
    <citation type="submission" date="2020-07" db="EMBL/GenBank/DDBJ databases">
        <title>Huge and variable diversity of episymbiotic CPR bacteria and DPANN archaea in groundwater ecosystems.</title>
        <authorList>
            <person name="He C.Y."/>
            <person name="Keren R."/>
            <person name="Whittaker M."/>
            <person name="Farag I.F."/>
            <person name="Doudna J."/>
            <person name="Cate J.H.D."/>
            <person name="Banfield J.F."/>
        </authorList>
    </citation>
    <scope>NUCLEOTIDE SEQUENCE</scope>
    <source>
        <strain evidence="3">NC_groundwater_1586_Pr3_B-0.1um_66_15</strain>
    </source>
</reference>
<feature type="domain" description="EF-hand" evidence="2">
    <location>
        <begin position="133"/>
        <end position="168"/>
    </location>
</feature>
<proteinExistence type="predicted"/>
<dbReference type="Gene3D" id="1.10.238.10">
    <property type="entry name" value="EF-hand"/>
    <property type="match status" value="2"/>
</dbReference>
<dbReference type="PROSITE" id="PS00018">
    <property type="entry name" value="EF_HAND_1"/>
    <property type="match status" value="1"/>
</dbReference>
<evidence type="ECO:0000259" key="2">
    <source>
        <dbReference type="PROSITE" id="PS50222"/>
    </source>
</evidence>
<evidence type="ECO:0000313" key="3">
    <source>
        <dbReference type="EMBL" id="MBI4922335.1"/>
    </source>
</evidence>
<dbReference type="PROSITE" id="PS50222">
    <property type="entry name" value="EF_HAND_2"/>
    <property type="match status" value="2"/>
</dbReference>
<comment type="caution">
    <text evidence="3">The sequence shown here is derived from an EMBL/GenBank/DDBJ whole genome shotgun (WGS) entry which is preliminary data.</text>
</comment>
<dbReference type="Proteomes" id="UP000782610">
    <property type="component" value="Unassembled WGS sequence"/>
</dbReference>
<feature type="region of interest" description="Disordered" evidence="1">
    <location>
        <begin position="96"/>
        <end position="124"/>
    </location>
</feature>
<accession>A0A933L3I3</accession>
<dbReference type="InterPro" id="IPR011992">
    <property type="entry name" value="EF-hand-dom_pair"/>
</dbReference>
<feature type="compositionally biased region" description="Polar residues" evidence="1">
    <location>
        <begin position="17"/>
        <end position="28"/>
    </location>
</feature>
<name>A0A933L3I3_9HYPH</name>
<dbReference type="SUPFAM" id="SSF47473">
    <property type="entry name" value="EF-hand"/>
    <property type="match status" value="1"/>
</dbReference>
<dbReference type="AlphaFoldDB" id="A0A933L3I3"/>
<feature type="compositionally biased region" description="Pro residues" evidence="1">
    <location>
        <begin position="189"/>
        <end position="198"/>
    </location>
</feature>
<dbReference type="InterPro" id="IPR002048">
    <property type="entry name" value="EF_hand_dom"/>
</dbReference>
<feature type="region of interest" description="Disordered" evidence="1">
    <location>
        <begin position="165"/>
        <end position="211"/>
    </location>
</feature>
<dbReference type="EMBL" id="JACRAF010000030">
    <property type="protein sequence ID" value="MBI4922335.1"/>
    <property type="molecule type" value="Genomic_DNA"/>
</dbReference>
<organism evidence="3 4">
    <name type="scientific">Devosia nanyangense</name>
    <dbReference type="NCBI Taxonomy" id="1228055"/>
    <lineage>
        <taxon>Bacteria</taxon>
        <taxon>Pseudomonadati</taxon>
        <taxon>Pseudomonadota</taxon>
        <taxon>Alphaproteobacteria</taxon>
        <taxon>Hyphomicrobiales</taxon>
        <taxon>Devosiaceae</taxon>
        <taxon>Devosia</taxon>
    </lineage>
</organism>